<keyword evidence="2" id="KW-0812">Transmembrane</keyword>
<feature type="transmembrane region" description="Helical" evidence="2">
    <location>
        <begin position="347"/>
        <end position="373"/>
    </location>
</feature>
<gene>
    <name evidence="3" type="primary">WBGene00275742</name>
</gene>
<keyword evidence="4" id="KW-1185">Reference proteome</keyword>
<evidence type="ECO:0000313" key="4">
    <source>
        <dbReference type="Proteomes" id="UP000005239"/>
    </source>
</evidence>
<dbReference type="Proteomes" id="UP000005239">
    <property type="component" value="Unassembled WGS sequence"/>
</dbReference>
<accession>A0A2A6BRU8</accession>
<feature type="compositionally biased region" description="Basic and acidic residues" evidence="1">
    <location>
        <begin position="1"/>
        <end position="11"/>
    </location>
</feature>
<protein>
    <submittedName>
        <fullName evidence="3">Uncharacterized protein</fullName>
    </submittedName>
</protein>
<feature type="transmembrane region" description="Helical" evidence="2">
    <location>
        <begin position="222"/>
        <end position="246"/>
    </location>
</feature>
<reference evidence="3" key="2">
    <citation type="submission" date="2022-06" db="UniProtKB">
        <authorList>
            <consortium name="EnsemblMetazoa"/>
        </authorList>
    </citation>
    <scope>IDENTIFICATION</scope>
    <source>
        <strain evidence="3">PS312</strain>
    </source>
</reference>
<feature type="region of interest" description="Disordered" evidence="1">
    <location>
        <begin position="1"/>
        <end position="24"/>
    </location>
</feature>
<feature type="transmembrane region" description="Helical" evidence="2">
    <location>
        <begin position="258"/>
        <end position="279"/>
    </location>
</feature>
<proteinExistence type="predicted"/>
<name>A0A2A6BRU8_PRIPA</name>
<organism evidence="3 4">
    <name type="scientific">Pristionchus pacificus</name>
    <name type="common">Parasitic nematode worm</name>
    <dbReference type="NCBI Taxonomy" id="54126"/>
    <lineage>
        <taxon>Eukaryota</taxon>
        <taxon>Metazoa</taxon>
        <taxon>Ecdysozoa</taxon>
        <taxon>Nematoda</taxon>
        <taxon>Chromadorea</taxon>
        <taxon>Rhabditida</taxon>
        <taxon>Rhabditina</taxon>
        <taxon>Diplogasteromorpha</taxon>
        <taxon>Diplogasteroidea</taxon>
        <taxon>Neodiplogasteridae</taxon>
        <taxon>Pristionchus</taxon>
    </lineage>
</organism>
<keyword evidence="2" id="KW-1133">Transmembrane helix</keyword>
<feature type="transmembrane region" description="Helical" evidence="2">
    <location>
        <begin position="291"/>
        <end position="311"/>
    </location>
</feature>
<evidence type="ECO:0000256" key="2">
    <source>
        <dbReference type="SAM" id="Phobius"/>
    </source>
</evidence>
<dbReference type="EnsemblMetazoa" id="PPA37373.1">
    <property type="protein sequence ID" value="PPA37373.1"/>
    <property type="gene ID" value="WBGene00275742"/>
</dbReference>
<feature type="transmembrane region" description="Helical" evidence="2">
    <location>
        <begin position="132"/>
        <end position="153"/>
    </location>
</feature>
<dbReference type="AlphaFoldDB" id="A0A2A6BRU8"/>
<evidence type="ECO:0000256" key="1">
    <source>
        <dbReference type="SAM" id="MobiDB-lite"/>
    </source>
</evidence>
<reference evidence="4" key="1">
    <citation type="journal article" date="2008" name="Nat. Genet.">
        <title>The Pristionchus pacificus genome provides a unique perspective on nematode lifestyle and parasitism.</title>
        <authorList>
            <person name="Dieterich C."/>
            <person name="Clifton S.W."/>
            <person name="Schuster L.N."/>
            <person name="Chinwalla A."/>
            <person name="Delehaunty K."/>
            <person name="Dinkelacker I."/>
            <person name="Fulton L."/>
            <person name="Fulton R."/>
            <person name="Godfrey J."/>
            <person name="Minx P."/>
            <person name="Mitreva M."/>
            <person name="Roeseler W."/>
            <person name="Tian H."/>
            <person name="Witte H."/>
            <person name="Yang S.P."/>
            <person name="Wilson R.K."/>
            <person name="Sommer R.J."/>
        </authorList>
    </citation>
    <scope>NUCLEOTIDE SEQUENCE [LARGE SCALE GENOMIC DNA]</scope>
    <source>
        <strain evidence="4">PS312</strain>
    </source>
</reference>
<sequence>MSSVSEHDFNRGRPGRAGEMQRREEILRLARERRDEARKRYEDHAEQMLAADGVFNPSYEQIRAKLDEEACFLKPLVRRYKGVKYPDSPSPTTSDEDIRASLPTLSAACLDISYVESLFIRRTDAKYGDHNVGLLIAFALIIDLLEFRINFVIVSDLQYKEPSRYLPYVSGSLVSCTLAEFVYYTQFLITSVEMIVSIHYFIVRFCGKVLTVVFIYGGLGIVFVMAAGLLAATFAFGSVSVAYIYCTRAYILEAQMRGALLLWLATLFVAPILCSMWIVKAFITKQRYSGVTAFILSSSSTMSLLVLSFIFRKLAWRASYYHVSDPWYVSISNAIFALAYYVHEFRLLILCVLAISLVREIRGAVVATVMIAVRKVLGRPEPSLIVSNEVFLEGIEVNEKDNNNAIPVAPREVLLM</sequence>
<keyword evidence="2" id="KW-0472">Membrane</keyword>
<accession>A0A8R1UPS4</accession>
<evidence type="ECO:0000313" key="3">
    <source>
        <dbReference type="EnsemblMetazoa" id="PPA37373.1"/>
    </source>
</evidence>